<sequence>MFKRVLLKMRESIWFIPSVYTILASIFALFTVLVDTKYNNDLKEHIPSYFRTTVDLAQTILGTLSGALLTMTTVTFSTIMVVLTMYSSQFSPRALQNFLNKPSTQRVLGIFMGGFVYTILSLLFMRKASINHEVISASVGVALAVICLAFFAFFIHNVGTSVQVSRLIRELTDDVLTSLNSENNGMKENRVVWNDEKPFFAQNFPFVTEVKSENFGYIQYIEYEKLTKWAIDHQSIVDVVKPIGAFCGTHTSMATVYSQKELSTDNLSTHFVLGEERSILQDVEYGIEKIVEIALRALSPGINDPHTAIRCIHSLGEVLQRATLLPGGIAVTYTKENKPCVVTVYPSSEDYFYAAFSQISYYGKEDASILNAILDALQYIARNSEDEKTKNLVQLMTNYAWNHFNHSVLEPLDSSRLQKKRHVIDELTK</sequence>
<evidence type="ECO:0000313" key="2">
    <source>
        <dbReference type="EMBL" id="ARF15516.1"/>
    </source>
</evidence>
<protein>
    <recommendedName>
        <fullName evidence="4">DUF2254 domain-containing protein</fullName>
    </recommendedName>
</protein>
<feature type="transmembrane region" description="Helical" evidence="1">
    <location>
        <begin position="60"/>
        <end position="86"/>
    </location>
</feature>
<feature type="transmembrane region" description="Helical" evidence="1">
    <location>
        <begin position="107"/>
        <end position="125"/>
    </location>
</feature>
<accession>A0ABM6JZG6</accession>
<dbReference type="InterPro" id="IPR018723">
    <property type="entry name" value="DUF2254_membrane"/>
</dbReference>
<proteinExistence type="predicted"/>
<keyword evidence="1" id="KW-1133">Transmembrane helix</keyword>
<organism evidence="2 3">
    <name type="scientific">Sporosarcina ureae</name>
    <dbReference type="NCBI Taxonomy" id="1571"/>
    <lineage>
        <taxon>Bacteria</taxon>
        <taxon>Bacillati</taxon>
        <taxon>Bacillota</taxon>
        <taxon>Bacilli</taxon>
        <taxon>Bacillales</taxon>
        <taxon>Caryophanaceae</taxon>
        <taxon>Sporosarcina</taxon>
    </lineage>
</organism>
<keyword evidence="3" id="KW-1185">Reference proteome</keyword>
<reference evidence="2 3" key="1">
    <citation type="submission" date="2016-04" db="EMBL/GenBank/DDBJ databases">
        <title>Comparative Genomics and Epigenetics of Sporosarcina ureae.</title>
        <authorList>
            <person name="Oliver A.S."/>
            <person name="Cooper K.K."/>
        </authorList>
    </citation>
    <scope>NUCLEOTIDE SEQUENCE [LARGE SCALE GENOMIC DNA]</scope>
    <source>
        <strain evidence="2 3">S204</strain>
    </source>
</reference>
<dbReference type="RefSeq" id="WP_029052998.1">
    <property type="nucleotide sequence ID" value="NZ_CP015108.1"/>
</dbReference>
<evidence type="ECO:0000256" key="1">
    <source>
        <dbReference type="SAM" id="Phobius"/>
    </source>
</evidence>
<feature type="transmembrane region" description="Helical" evidence="1">
    <location>
        <begin position="137"/>
        <end position="159"/>
    </location>
</feature>
<feature type="transmembrane region" description="Helical" evidence="1">
    <location>
        <begin position="12"/>
        <end position="34"/>
    </location>
</feature>
<dbReference type="EMBL" id="CP015108">
    <property type="protein sequence ID" value="ARF15516.1"/>
    <property type="molecule type" value="Genomic_DNA"/>
</dbReference>
<name>A0ABM6JZG6_SPOUR</name>
<evidence type="ECO:0000313" key="3">
    <source>
        <dbReference type="Proteomes" id="UP000192486"/>
    </source>
</evidence>
<keyword evidence="1" id="KW-0812">Transmembrane</keyword>
<dbReference type="Pfam" id="PF10011">
    <property type="entry name" value="DUF2254"/>
    <property type="match status" value="1"/>
</dbReference>
<keyword evidence="1" id="KW-0472">Membrane</keyword>
<evidence type="ECO:0008006" key="4">
    <source>
        <dbReference type="Google" id="ProtNLM"/>
    </source>
</evidence>
<gene>
    <name evidence="2" type="ORF">SporoS204_15930</name>
</gene>
<dbReference type="Proteomes" id="UP000192486">
    <property type="component" value="Chromosome"/>
</dbReference>